<dbReference type="EMBL" id="JAUKWQ010000004">
    <property type="protein sequence ID" value="MDO1583447.1"/>
    <property type="molecule type" value="Genomic_DNA"/>
</dbReference>
<dbReference type="SUPFAM" id="SSF53850">
    <property type="entry name" value="Periplasmic binding protein-like II"/>
    <property type="match status" value="1"/>
</dbReference>
<dbReference type="PANTHER" id="PTHR30537">
    <property type="entry name" value="HTH-TYPE TRANSCRIPTIONAL REGULATOR"/>
    <property type="match status" value="1"/>
</dbReference>
<dbReference type="Pfam" id="PF03466">
    <property type="entry name" value="LysR_substrate"/>
    <property type="match status" value="1"/>
</dbReference>
<dbReference type="PRINTS" id="PR00039">
    <property type="entry name" value="HTHLYSR"/>
</dbReference>
<evidence type="ECO:0000259" key="5">
    <source>
        <dbReference type="PROSITE" id="PS50931"/>
    </source>
</evidence>
<dbReference type="Proteomes" id="UP001169006">
    <property type="component" value="Unassembled WGS sequence"/>
</dbReference>
<keyword evidence="4" id="KW-0804">Transcription</keyword>
<accession>A0ABT8T0N7</accession>
<organism evidence="6 7">
    <name type="scientific">Rhizobium oryzicola</name>
    <dbReference type="NCBI Taxonomy" id="1232668"/>
    <lineage>
        <taxon>Bacteria</taxon>
        <taxon>Pseudomonadati</taxon>
        <taxon>Pseudomonadota</taxon>
        <taxon>Alphaproteobacteria</taxon>
        <taxon>Hyphomicrobiales</taxon>
        <taxon>Rhizobiaceae</taxon>
        <taxon>Rhizobium/Agrobacterium group</taxon>
        <taxon>Rhizobium</taxon>
    </lineage>
</organism>
<dbReference type="Pfam" id="PF00126">
    <property type="entry name" value="HTH_1"/>
    <property type="match status" value="1"/>
</dbReference>
<evidence type="ECO:0000313" key="6">
    <source>
        <dbReference type="EMBL" id="MDO1583447.1"/>
    </source>
</evidence>
<comment type="caution">
    <text evidence="6">The sequence shown here is derived from an EMBL/GenBank/DDBJ whole genome shotgun (WGS) entry which is preliminary data.</text>
</comment>
<dbReference type="InterPro" id="IPR058163">
    <property type="entry name" value="LysR-type_TF_proteobact-type"/>
</dbReference>
<dbReference type="InterPro" id="IPR005119">
    <property type="entry name" value="LysR_subst-bd"/>
</dbReference>
<comment type="similarity">
    <text evidence="1">Belongs to the LysR transcriptional regulatory family.</text>
</comment>
<evidence type="ECO:0000256" key="2">
    <source>
        <dbReference type="ARBA" id="ARBA00023015"/>
    </source>
</evidence>
<keyword evidence="2" id="KW-0805">Transcription regulation</keyword>
<reference evidence="6" key="1">
    <citation type="journal article" date="2015" name="Int. J. Syst. Evol. Microbiol.">
        <title>Rhizobium oryzicola sp. nov., potential plant-growth-promoting endophytic bacteria isolated from rice roots.</title>
        <authorList>
            <person name="Zhang X.X."/>
            <person name="Gao J.S."/>
            <person name="Cao Y.H."/>
            <person name="Sheirdil R.A."/>
            <person name="Wang X.C."/>
            <person name="Zhang L."/>
        </authorList>
    </citation>
    <scope>NUCLEOTIDE SEQUENCE</scope>
    <source>
        <strain evidence="6">05753</strain>
    </source>
</reference>
<evidence type="ECO:0000256" key="3">
    <source>
        <dbReference type="ARBA" id="ARBA00023125"/>
    </source>
</evidence>
<sequence length="315" mass="34420">MKTLDPLAGVSAFLAVAETLSFSKAAERLDMSRPTVSAQVQDLEKRLGIRLLQRTTRVVSLTEAGEAYRLALADVMPQLREAERAATSFQKEAIGRIRVSAPPDLGADHVTQSIAAFLKLNPGISIELSLSPDAVNLVEERFDLAIRGTISLEPNVVTRKIGASPIVVCASPDYLADRDRPLHPEDLATHACLHFSKLRWGRVWHFSQAETERRVAIQPRFESNDGRSLLAAALHGAGIALLPMYVVGPSLRAGELVRLLDDWEIATIPIHAVYPANRHIAAKVRTFVRFLADRLSQHPDLLDTSPAAQAGRGAE</sequence>
<gene>
    <name evidence="6" type="ORF">Q2T52_15260</name>
</gene>
<name>A0ABT8T0N7_9HYPH</name>
<evidence type="ECO:0000313" key="7">
    <source>
        <dbReference type="Proteomes" id="UP001169006"/>
    </source>
</evidence>
<dbReference type="InterPro" id="IPR000847">
    <property type="entry name" value="LysR_HTH_N"/>
</dbReference>
<keyword evidence="3" id="KW-0238">DNA-binding</keyword>
<dbReference type="CDD" id="cd08422">
    <property type="entry name" value="PBP2_CrgA_like"/>
    <property type="match status" value="1"/>
</dbReference>
<proteinExistence type="inferred from homology"/>
<dbReference type="InterPro" id="IPR036390">
    <property type="entry name" value="WH_DNA-bd_sf"/>
</dbReference>
<dbReference type="Gene3D" id="3.40.190.290">
    <property type="match status" value="1"/>
</dbReference>
<evidence type="ECO:0000256" key="4">
    <source>
        <dbReference type="ARBA" id="ARBA00023163"/>
    </source>
</evidence>
<dbReference type="PANTHER" id="PTHR30537:SF5">
    <property type="entry name" value="HTH-TYPE TRANSCRIPTIONAL ACTIVATOR TTDR-RELATED"/>
    <property type="match status" value="1"/>
</dbReference>
<feature type="domain" description="HTH lysR-type" evidence="5">
    <location>
        <begin position="5"/>
        <end position="62"/>
    </location>
</feature>
<dbReference type="InterPro" id="IPR036388">
    <property type="entry name" value="WH-like_DNA-bd_sf"/>
</dbReference>
<dbReference type="PROSITE" id="PS50931">
    <property type="entry name" value="HTH_LYSR"/>
    <property type="match status" value="1"/>
</dbReference>
<dbReference type="RefSeq" id="WP_302077635.1">
    <property type="nucleotide sequence ID" value="NZ_JAUKWQ010000004.1"/>
</dbReference>
<dbReference type="SUPFAM" id="SSF46785">
    <property type="entry name" value="Winged helix' DNA-binding domain"/>
    <property type="match status" value="1"/>
</dbReference>
<dbReference type="Gene3D" id="1.10.10.10">
    <property type="entry name" value="Winged helix-like DNA-binding domain superfamily/Winged helix DNA-binding domain"/>
    <property type="match status" value="1"/>
</dbReference>
<keyword evidence="7" id="KW-1185">Reference proteome</keyword>
<reference evidence="6" key="2">
    <citation type="submission" date="2023-07" db="EMBL/GenBank/DDBJ databases">
        <authorList>
            <person name="Sun H."/>
        </authorList>
    </citation>
    <scope>NUCLEOTIDE SEQUENCE</scope>
    <source>
        <strain evidence="6">05753</strain>
    </source>
</reference>
<evidence type="ECO:0000256" key="1">
    <source>
        <dbReference type="ARBA" id="ARBA00009437"/>
    </source>
</evidence>
<protein>
    <submittedName>
        <fullName evidence="6">LysR family transcriptional regulator</fullName>
    </submittedName>
</protein>